<evidence type="ECO:0000313" key="3">
    <source>
        <dbReference type="Proteomes" id="UP001457282"/>
    </source>
</evidence>
<proteinExistence type="predicted"/>
<accession>A0AAW1W4G8</accession>
<feature type="compositionally biased region" description="Basic and acidic residues" evidence="1">
    <location>
        <begin position="24"/>
        <end position="39"/>
    </location>
</feature>
<dbReference type="EMBL" id="JBEDUW010000007">
    <property type="protein sequence ID" value="KAK9914239.1"/>
    <property type="molecule type" value="Genomic_DNA"/>
</dbReference>
<gene>
    <name evidence="2" type="ORF">M0R45_038029</name>
</gene>
<dbReference type="Proteomes" id="UP001457282">
    <property type="component" value="Unassembled WGS sequence"/>
</dbReference>
<sequence>MSATGLPPLDENFTLVVKEKSRKKNPDPVREPIENKEQLRALTQRGRLDQEENEHSDPMMSEDRVMFNLPQTSYTKKSDGQNPLRNRIANTEEWKCLKEKGWRESRNDL</sequence>
<evidence type="ECO:0000256" key="1">
    <source>
        <dbReference type="SAM" id="MobiDB-lite"/>
    </source>
</evidence>
<feature type="compositionally biased region" description="Basic and acidic residues" evidence="1">
    <location>
        <begin position="46"/>
        <end position="63"/>
    </location>
</feature>
<organism evidence="2 3">
    <name type="scientific">Rubus argutus</name>
    <name type="common">Southern blackberry</name>
    <dbReference type="NCBI Taxonomy" id="59490"/>
    <lineage>
        <taxon>Eukaryota</taxon>
        <taxon>Viridiplantae</taxon>
        <taxon>Streptophyta</taxon>
        <taxon>Embryophyta</taxon>
        <taxon>Tracheophyta</taxon>
        <taxon>Spermatophyta</taxon>
        <taxon>Magnoliopsida</taxon>
        <taxon>eudicotyledons</taxon>
        <taxon>Gunneridae</taxon>
        <taxon>Pentapetalae</taxon>
        <taxon>rosids</taxon>
        <taxon>fabids</taxon>
        <taxon>Rosales</taxon>
        <taxon>Rosaceae</taxon>
        <taxon>Rosoideae</taxon>
        <taxon>Rosoideae incertae sedis</taxon>
        <taxon>Rubus</taxon>
    </lineage>
</organism>
<feature type="region of interest" description="Disordered" evidence="1">
    <location>
        <begin position="1"/>
        <end position="63"/>
    </location>
</feature>
<keyword evidence="3" id="KW-1185">Reference proteome</keyword>
<dbReference type="AlphaFoldDB" id="A0AAW1W4G8"/>
<protein>
    <submittedName>
        <fullName evidence="2">Uncharacterized protein</fullName>
    </submittedName>
</protein>
<name>A0AAW1W4G8_RUBAR</name>
<comment type="caution">
    <text evidence="2">The sequence shown here is derived from an EMBL/GenBank/DDBJ whole genome shotgun (WGS) entry which is preliminary data.</text>
</comment>
<reference evidence="2 3" key="1">
    <citation type="journal article" date="2023" name="G3 (Bethesda)">
        <title>A chromosome-length genome assembly and annotation of blackberry (Rubus argutus, cv. 'Hillquist').</title>
        <authorList>
            <person name="Bruna T."/>
            <person name="Aryal R."/>
            <person name="Dudchenko O."/>
            <person name="Sargent D.J."/>
            <person name="Mead D."/>
            <person name="Buti M."/>
            <person name="Cavallini A."/>
            <person name="Hytonen T."/>
            <person name="Andres J."/>
            <person name="Pham M."/>
            <person name="Weisz D."/>
            <person name="Mascagni F."/>
            <person name="Usai G."/>
            <person name="Natali L."/>
            <person name="Bassil N."/>
            <person name="Fernandez G.E."/>
            <person name="Lomsadze A."/>
            <person name="Armour M."/>
            <person name="Olukolu B."/>
            <person name="Poorten T."/>
            <person name="Britton C."/>
            <person name="Davik J."/>
            <person name="Ashrafi H."/>
            <person name="Aiden E.L."/>
            <person name="Borodovsky M."/>
            <person name="Worthington M."/>
        </authorList>
    </citation>
    <scope>NUCLEOTIDE SEQUENCE [LARGE SCALE GENOMIC DNA]</scope>
    <source>
        <strain evidence="2">PI 553951</strain>
    </source>
</reference>
<evidence type="ECO:0000313" key="2">
    <source>
        <dbReference type="EMBL" id="KAK9914239.1"/>
    </source>
</evidence>